<evidence type="ECO:0000256" key="3">
    <source>
        <dbReference type="ARBA" id="ARBA00023002"/>
    </source>
</evidence>
<dbReference type="NCBIfam" id="NF008607">
    <property type="entry name" value="PRK11579.1"/>
    <property type="match status" value="1"/>
</dbReference>
<dbReference type="GO" id="GO:0000166">
    <property type="term" value="F:nucleotide binding"/>
    <property type="evidence" value="ECO:0007669"/>
    <property type="project" value="InterPro"/>
</dbReference>
<evidence type="ECO:0000256" key="2">
    <source>
        <dbReference type="ARBA" id="ARBA00022729"/>
    </source>
</evidence>
<dbReference type="Pfam" id="PF01408">
    <property type="entry name" value="GFO_IDH_MocA"/>
    <property type="match status" value="1"/>
</dbReference>
<name>A0A222G9J9_9GAMM</name>
<evidence type="ECO:0000259" key="5">
    <source>
        <dbReference type="Pfam" id="PF02894"/>
    </source>
</evidence>
<keyword evidence="3" id="KW-0560">Oxidoreductase</keyword>
<dbReference type="GO" id="GO:0016491">
    <property type="term" value="F:oxidoreductase activity"/>
    <property type="evidence" value="ECO:0007669"/>
    <property type="project" value="UniProtKB-KW"/>
</dbReference>
<dbReference type="Gene3D" id="3.30.360.10">
    <property type="entry name" value="Dihydrodipicolinate Reductase, domain 2"/>
    <property type="match status" value="1"/>
</dbReference>
<accession>A0A222G9J9</accession>
<evidence type="ECO:0000313" key="6">
    <source>
        <dbReference type="EMBL" id="ASP48470.1"/>
    </source>
</evidence>
<sequence>MINVGVIGYGMSANIFHLPFIESNDNFTFIAISTRQKETVQAKYKKVRIFDTPDELIQSSLVSLVVITAPNDVHYKIAKSCLENGLHVVIEKPMVTSSIQAQELIELANKNNCLLSVYHNRRWDGDFLTVKKLLANNRLGELKVFQSCFDRFRPEVRTKWKEQAGEGTGILYDLGSHLIDQALTLFGLPTAITARCLALREASKTTDYFDIQLHYANMEVKLSSSPFMAGPIKRFQLEGTLGSYIKFGLDPQEQQLNDGIDVNADAFAYDDEINIGTLYLGEHAEIVPTERGCYQSYYHNIANAINNRCLTDDSLVSATEAMQVIQLIELAQWSSDQGKTVSLTVG</sequence>
<evidence type="ECO:0000313" key="7">
    <source>
        <dbReference type="Proteomes" id="UP000202259"/>
    </source>
</evidence>
<dbReference type="SUPFAM" id="SSF51735">
    <property type="entry name" value="NAD(P)-binding Rossmann-fold domains"/>
    <property type="match status" value="1"/>
</dbReference>
<reference evidence="6 7" key="1">
    <citation type="submission" date="2017-08" db="EMBL/GenBank/DDBJ databases">
        <title>Complete genome of Colwellia sp. NB097-1, a psychrophile bacterium ioslated from Bering Sea.</title>
        <authorList>
            <person name="Chen X."/>
        </authorList>
    </citation>
    <scope>NUCLEOTIDE SEQUENCE [LARGE SCALE GENOMIC DNA]</scope>
    <source>
        <strain evidence="6 7">NB097-1</strain>
    </source>
</reference>
<evidence type="ECO:0000256" key="1">
    <source>
        <dbReference type="ARBA" id="ARBA00010928"/>
    </source>
</evidence>
<keyword evidence="2" id="KW-0732">Signal</keyword>
<gene>
    <name evidence="6" type="ORF">B5D82_12245</name>
</gene>
<dbReference type="AlphaFoldDB" id="A0A222G9J9"/>
<dbReference type="InterPro" id="IPR000683">
    <property type="entry name" value="Gfo/Idh/MocA-like_OxRdtase_N"/>
</dbReference>
<dbReference type="RefSeq" id="WP_081151883.1">
    <property type="nucleotide sequence ID" value="NZ_CP020465.1"/>
</dbReference>
<proteinExistence type="inferred from homology"/>
<comment type="similarity">
    <text evidence="1">Belongs to the Gfo/Idh/MocA family.</text>
</comment>
<dbReference type="InterPro" id="IPR004104">
    <property type="entry name" value="Gfo/Idh/MocA-like_OxRdtase_C"/>
</dbReference>
<dbReference type="Pfam" id="PF02894">
    <property type="entry name" value="GFO_IDH_MocA_C"/>
    <property type="match status" value="1"/>
</dbReference>
<feature type="domain" description="Gfo/Idh/MocA-like oxidoreductase C-terminal" evidence="5">
    <location>
        <begin position="131"/>
        <end position="343"/>
    </location>
</feature>
<dbReference type="KEGG" id="cber:B5D82_12245"/>
<dbReference type="Proteomes" id="UP000202259">
    <property type="component" value="Chromosome"/>
</dbReference>
<dbReference type="PANTHER" id="PTHR43708:SF5">
    <property type="entry name" value="CONSERVED EXPRESSED OXIDOREDUCTASE (EUROFUNG)-RELATED"/>
    <property type="match status" value="1"/>
</dbReference>
<dbReference type="OrthoDB" id="9774191at2"/>
<dbReference type="Gene3D" id="3.40.50.720">
    <property type="entry name" value="NAD(P)-binding Rossmann-like Domain"/>
    <property type="match status" value="1"/>
</dbReference>
<dbReference type="EMBL" id="CP020465">
    <property type="protein sequence ID" value="ASP48470.1"/>
    <property type="molecule type" value="Genomic_DNA"/>
</dbReference>
<dbReference type="InterPro" id="IPR051317">
    <property type="entry name" value="Gfo/Idh/MocA_oxidoreduct"/>
</dbReference>
<feature type="domain" description="Gfo/Idh/MocA-like oxidoreductase N-terminal" evidence="4">
    <location>
        <begin position="2"/>
        <end position="119"/>
    </location>
</feature>
<dbReference type="InterPro" id="IPR036291">
    <property type="entry name" value="NAD(P)-bd_dom_sf"/>
</dbReference>
<organism evidence="6 7">
    <name type="scientific">Cognaticolwellia beringensis</name>
    <dbReference type="NCBI Taxonomy" id="1967665"/>
    <lineage>
        <taxon>Bacteria</taxon>
        <taxon>Pseudomonadati</taxon>
        <taxon>Pseudomonadota</taxon>
        <taxon>Gammaproteobacteria</taxon>
        <taxon>Alteromonadales</taxon>
        <taxon>Colwelliaceae</taxon>
        <taxon>Cognaticolwellia</taxon>
    </lineage>
</organism>
<evidence type="ECO:0000259" key="4">
    <source>
        <dbReference type="Pfam" id="PF01408"/>
    </source>
</evidence>
<keyword evidence="7" id="KW-1185">Reference proteome</keyword>
<protein>
    <submittedName>
        <fullName evidence="6">Oxidoreductase</fullName>
    </submittedName>
</protein>
<dbReference type="PANTHER" id="PTHR43708">
    <property type="entry name" value="CONSERVED EXPRESSED OXIDOREDUCTASE (EUROFUNG)"/>
    <property type="match status" value="1"/>
</dbReference>